<evidence type="ECO:0000256" key="3">
    <source>
        <dbReference type="ARBA" id="ARBA00023004"/>
    </source>
</evidence>
<sequence length="243" mass="27369">MAFSSPGLQAEPSLGVPGRKRWAMVIDLRRCIGCMACVCADKSEFDVPLGVWRTIVKVKDTGRYPNTRRHFMPRLCNHCDNPPCVRNCPTEATYKHDEGFVLQRYERCIACRTCIAACPYNARHVLPKNRSHVKIGGVVDKCTFCQHRVEKGLVPACVQTCLGRSRIFGDLNDPNSEVSRLVARHKTVVLKPEKGTSPQVYYIKPDRAIAEERYTAPESYAAKADLKAFIRHNRGSRFFAGVL</sequence>
<dbReference type="PROSITE" id="PS51379">
    <property type="entry name" value="4FE4S_FER_2"/>
    <property type="match status" value="2"/>
</dbReference>
<dbReference type="PANTHER" id="PTHR43177:SF3">
    <property type="entry name" value="PROTEIN NRFC HOMOLOG"/>
    <property type="match status" value="1"/>
</dbReference>
<evidence type="ECO:0000256" key="1">
    <source>
        <dbReference type="ARBA" id="ARBA00022485"/>
    </source>
</evidence>
<dbReference type="CDD" id="cd10551">
    <property type="entry name" value="PsrB"/>
    <property type="match status" value="1"/>
</dbReference>
<dbReference type="PROSITE" id="PS00198">
    <property type="entry name" value="4FE4S_FER_1"/>
    <property type="match status" value="1"/>
</dbReference>
<proteinExistence type="predicted"/>
<name>A0A3N1Y0B8_9GAMM</name>
<evidence type="ECO:0000256" key="4">
    <source>
        <dbReference type="ARBA" id="ARBA00023014"/>
    </source>
</evidence>
<dbReference type="Proteomes" id="UP000276634">
    <property type="component" value="Unassembled WGS sequence"/>
</dbReference>
<evidence type="ECO:0000259" key="5">
    <source>
        <dbReference type="PROSITE" id="PS51379"/>
    </source>
</evidence>
<gene>
    <name evidence="6" type="ORF">EDC57_1143</name>
</gene>
<feature type="domain" description="4Fe-4S ferredoxin-type" evidence="5">
    <location>
        <begin position="67"/>
        <end position="98"/>
    </location>
</feature>
<dbReference type="AlphaFoldDB" id="A0A3N1Y0B8"/>
<feature type="domain" description="4Fe-4S ferredoxin-type" evidence="5">
    <location>
        <begin position="99"/>
        <end position="128"/>
    </location>
</feature>
<dbReference type="EMBL" id="RJVI01000002">
    <property type="protein sequence ID" value="ROR31961.1"/>
    <property type="molecule type" value="Genomic_DNA"/>
</dbReference>
<dbReference type="GO" id="GO:0051539">
    <property type="term" value="F:4 iron, 4 sulfur cluster binding"/>
    <property type="evidence" value="ECO:0007669"/>
    <property type="project" value="UniProtKB-KW"/>
</dbReference>
<reference evidence="6 7" key="1">
    <citation type="submission" date="2018-11" db="EMBL/GenBank/DDBJ databases">
        <title>Genomic Encyclopedia of Type Strains, Phase IV (KMG-IV): sequencing the most valuable type-strain genomes for metagenomic binning, comparative biology and taxonomic classification.</title>
        <authorList>
            <person name="Goeker M."/>
        </authorList>
    </citation>
    <scope>NUCLEOTIDE SEQUENCE [LARGE SCALE GENOMIC DNA]</scope>
    <source>
        <strain evidence="6 7">DSM 100275</strain>
    </source>
</reference>
<dbReference type="Gene3D" id="3.30.70.20">
    <property type="match status" value="2"/>
</dbReference>
<dbReference type="InterPro" id="IPR017900">
    <property type="entry name" value="4Fe4S_Fe_S_CS"/>
</dbReference>
<dbReference type="OrthoDB" id="9779457at2"/>
<dbReference type="PANTHER" id="PTHR43177">
    <property type="entry name" value="PROTEIN NRFC"/>
    <property type="match status" value="1"/>
</dbReference>
<dbReference type="InterPro" id="IPR017896">
    <property type="entry name" value="4Fe4S_Fe-S-bd"/>
</dbReference>
<evidence type="ECO:0000313" key="7">
    <source>
        <dbReference type="Proteomes" id="UP000276634"/>
    </source>
</evidence>
<organism evidence="6 7">
    <name type="scientific">Inmirania thermothiophila</name>
    <dbReference type="NCBI Taxonomy" id="1750597"/>
    <lineage>
        <taxon>Bacteria</taxon>
        <taxon>Pseudomonadati</taxon>
        <taxon>Pseudomonadota</taxon>
        <taxon>Gammaproteobacteria</taxon>
        <taxon>Chromatiales</taxon>
        <taxon>Ectothiorhodospiraceae</taxon>
        <taxon>Inmirania</taxon>
    </lineage>
</organism>
<dbReference type="GO" id="GO:0046872">
    <property type="term" value="F:metal ion binding"/>
    <property type="evidence" value="ECO:0007669"/>
    <property type="project" value="UniProtKB-KW"/>
</dbReference>
<evidence type="ECO:0000256" key="2">
    <source>
        <dbReference type="ARBA" id="ARBA00022723"/>
    </source>
</evidence>
<dbReference type="RefSeq" id="WP_123400947.1">
    <property type="nucleotide sequence ID" value="NZ_RJVI01000002.1"/>
</dbReference>
<dbReference type="Pfam" id="PF13247">
    <property type="entry name" value="Fer4_11"/>
    <property type="match status" value="1"/>
</dbReference>
<keyword evidence="1" id="KW-0004">4Fe-4S</keyword>
<keyword evidence="4" id="KW-0411">Iron-sulfur</keyword>
<keyword evidence="7" id="KW-1185">Reference proteome</keyword>
<comment type="caution">
    <text evidence="6">The sequence shown here is derived from an EMBL/GenBank/DDBJ whole genome shotgun (WGS) entry which is preliminary data.</text>
</comment>
<keyword evidence="3" id="KW-0408">Iron</keyword>
<protein>
    <submittedName>
        <fullName evidence="6">Fe-S-cluster-containing dehydrogenase component</fullName>
    </submittedName>
</protein>
<accession>A0A3N1Y0B8</accession>
<evidence type="ECO:0000313" key="6">
    <source>
        <dbReference type="EMBL" id="ROR31961.1"/>
    </source>
</evidence>
<dbReference type="SUPFAM" id="SSF54862">
    <property type="entry name" value="4Fe-4S ferredoxins"/>
    <property type="match status" value="1"/>
</dbReference>
<dbReference type="InterPro" id="IPR050954">
    <property type="entry name" value="ET_IronSulfur_Cluster-Binding"/>
</dbReference>
<keyword evidence="2" id="KW-0479">Metal-binding</keyword>